<proteinExistence type="predicted"/>
<gene>
    <name evidence="1" type="ORF">BJX63DRAFT_426662</name>
</gene>
<keyword evidence="2" id="KW-1185">Reference proteome</keyword>
<evidence type="ECO:0000313" key="2">
    <source>
        <dbReference type="Proteomes" id="UP001610334"/>
    </source>
</evidence>
<evidence type="ECO:0000313" key="1">
    <source>
        <dbReference type="EMBL" id="KAL2801552.1"/>
    </source>
</evidence>
<comment type="caution">
    <text evidence="1">The sequence shown here is derived from an EMBL/GenBank/DDBJ whole genome shotgun (WGS) entry which is preliminary data.</text>
</comment>
<protein>
    <submittedName>
        <fullName evidence="1">Uncharacterized protein</fullName>
    </submittedName>
</protein>
<name>A0ABR4GRC4_9EURO</name>
<reference evidence="1 2" key="1">
    <citation type="submission" date="2024-07" db="EMBL/GenBank/DDBJ databases">
        <title>Section-level genome sequencing and comparative genomics of Aspergillus sections Usti and Cavernicolus.</title>
        <authorList>
            <consortium name="Lawrence Berkeley National Laboratory"/>
            <person name="Nybo J.L."/>
            <person name="Vesth T.C."/>
            <person name="Theobald S."/>
            <person name="Frisvad J.C."/>
            <person name="Larsen T.O."/>
            <person name="Kjaerboelling I."/>
            <person name="Rothschild-Mancinelli K."/>
            <person name="Lyhne E.K."/>
            <person name="Kogle M.E."/>
            <person name="Barry K."/>
            <person name="Clum A."/>
            <person name="Na H."/>
            <person name="Ledsgaard L."/>
            <person name="Lin J."/>
            <person name="Lipzen A."/>
            <person name="Kuo A."/>
            <person name="Riley R."/>
            <person name="Mondo S."/>
            <person name="Labutti K."/>
            <person name="Haridas S."/>
            <person name="Pangalinan J."/>
            <person name="Salamov A.A."/>
            <person name="Simmons B.A."/>
            <person name="Magnuson J.K."/>
            <person name="Chen J."/>
            <person name="Drula E."/>
            <person name="Henrissat B."/>
            <person name="Wiebenga A."/>
            <person name="Lubbers R.J."/>
            <person name="Gomes A.C."/>
            <person name="Makela M.R."/>
            <person name="Stajich J."/>
            <person name="Grigoriev I.V."/>
            <person name="Mortensen U.H."/>
            <person name="De Vries R.P."/>
            <person name="Baker S.E."/>
            <person name="Andersen M.R."/>
        </authorList>
    </citation>
    <scope>NUCLEOTIDE SEQUENCE [LARGE SCALE GENOMIC DNA]</scope>
    <source>
        <strain evidence="1 2">CBS 588.65</strain>
    </source>
</reference>
<sequence>MYFTVKLFKTPCNIWLSIKNFLTPADIFKDTSWLDFAFNWCSLVLIGYNLSAYCPRKLSTCLYLAFIAYNYSGDLKYKCKSYKTVKLPLEKIFTNIKKGVYLEYYYYKYPDPDYSTYPRVSPGGWNSPACKGRDIKNGCRLILLDQGIKRTYIILPRHLKSKIWAKIA</sequence>
<dbReference type="Proteomes" id="UP001610334">
    <property type="component" value="Unassembled WGS sequence"/>
</dbReference>
<accession>A0ABR4GRC4</accession>
<organism evidence="1 2">
    <name type="scientific">Aspergillus granulosus</name>
    <dbReference type="NCBI Taxonomy" id="176169"/>
    <lineage>
        <taxon>Eukaryota</taxon>
        <taxon>Fungi</taxon>
        <taxon>Dikarya</taxon>
        <taxon>Ascomycota</taxon>
        <taxon>Pezizomycotina</taxon>
        <taxon>Eurotiomycetes</taxon>
        <taxon>Eurotiomycetidae</taxon>
        <taxon>Eurotiales</taxon>
        <taxon>Aspergillaceae</taxon>
        <taxon>Aspergillus</taxon>
        <taxon>Aspergillus subgen. Nidulantes</taxon>
    </lineage>
</organism>
<dbReference type="EMBL" id="JBFXLT010000329">
    <property type="protein sequence ID" value="KAL2801552.1"/>
    <property type="molecule type" value="Genomic_DNA"/>
</dbReference>